<accession>A0A2N5U2N4</accession>
<dbReference type="Proteomes" id="UP000235388">
    <property type="component" value="Unassembled WGS sequence"/>
</dbReference>
<evidence type="ECO:0000256" key="1">
    <source>
        <dbReference type="SAM" id="MobiDB-lite"/>
    </source>
</evidence>
<sequence length="412" mass="43156">MATPQNTTAADPEQAEDMMIVGARQEEETSQPTPVEEEDICPSTPPSPSPEQQQQQQQQQQEEEEEEEEEQQQQQTGGDLEGAYLNDLPSLTPSKLAASSVSDSDSDSIPERFTDDESEPAGLLDALSLMPSQSPSPSAPAATVAITTTTTTTAPSVPPSHSVAVATQRTPASQSSLASSLAAASHISLSEPAPPRHAKISRKRSLSALVALRYRGGKVDEEIGDEERGLLALDLDTYINSGEPEIPETRALPPSALFPTLSMVLPVSGGGKTEGGTVPMSSRRLHSHPASMASACTNTGASPSSTTMMMTTTTTTTTTTTGVLGDDETELQPSTPGLTISLHPDSLLVPTPRSEWPFGGGTGPGKTSRGFIPGRCLHLLSPTTPTTTTSSNTNQLPSPPTRENPEPQSSPS</sequence>
<organism evidence="2 3">
    <name type="scientific">Puccinia coronata f. sp. avenae</name>
    <dbReference type="NCBI Taxonomy" id="200324"/>
    <lineage>
        <taxon>Eukaryota</taxon>
        <taxon>Fungi</taxon>
        <taxon>Dikarya</taxon>
        <taxon>Basidiomycota</taxon>
        <taxon>Pucciniomycotina</taxon>
        <taxon>Pucciniomycetes</taxon>
        <taxon>Pucciniales</taxon>
        <taxon>Pucciniaceae</taxon>
        <taxon>Puccinia</taxon>
    </lineage>
</organism>
<gene>
    <name evidence="2" type="ORF">PCANC_20696</name>
</gene>
<comment type="caution">
    <text evidence="2">The sequence shown here is derived from an EMBL/GenBank/DDBJ whole genome shotgun (WGS) entry which is preliminary data.</text>
</comment>
<dbReference type="EMBL" id="PGCJ01000334">
    <property type="protein sequence ID" value="PLW32006.1"/>
    <property type="molecule type" value="Genomic_DNA"/>
</dbReference>
<feature type="compositionally biased region" description="Acidic residues" evidence="1">
    <location>
        <begin position="61"/>
        <end position="71"/>
    </location>
</feature>
<protein>
    <submittedName>
        <fullName evidence="2">Uncharacterized protein</fullName>
    </submittedName>
</protein>
<feature type="compositionally biased region" description="Polar residues" evidence="1">
    <location>
        <begin position="294"/>
        <end position="305"/>
    </location>
</feature>
<proteinExistence type="predicted"/>
<evidence type="ECO:0000313" key="2">
    <source>
        <dbReference type="EMBL" id="PLW32006.1"/>
    </source>
</evidence>
<feature type="region of interest" description="Disordered" evidence="1">
    <location>
        <begin position="378"/>
        <end position="412"/>
    </location>
</feature>
<dbReference type="OrthoDB" id="2507481at2759"/>
<feature type="compositionally biased region" description="Low complexity" evidence="1">
    <location>
        <begin position="379"/>
        <end position="396"/>
    </location>
</feature>
<reference evidence="2 3" key="1">
    <citation type="submission" date="2017-11" db="EMBL/GenBank/DDBJ databases">
        <title>De novo assembly and phasing of dikaryotic genomes from two isolates of Puccinia coronata f. sp. avenae, the causal agent of oat crown rust.</title>
        <authorList>
            <person name="Miller M.E."/>
            <person name="Zhang Y."/>
            <person name="Omidvar V."/>
            <person name="Sperschneider J."/>
            <person name="Schwessinger B."/>
            <person name="Raley C."/>
            <person name="Palmer J.M."/>
            <person name="Garnica D."/>
            <person name="Upadhyaya N."/>
            <person name="Rathjen J."/>
            <person name="Taylor J.M."/>
            <person name="Park R.F."/>
            <person name="Dodds P.N."/>
            <person name="Hirsch C.D."/>
            <person name="Kianian S.F."/>
            <person name="Figueroa M."/>
        </authorList>
    </citation>
    <scope>NUCLEOTIDE SEQUENCE [LARGE SCALE GENOMIC DNA]</scope>
    <source>
        <strain evidence="2">12NC29</strain>
    </source>
</reference>
<feature type="compositionally biased region" description="Pro residues" evidence="1">
    <location>
        <begin position="397"/>
        <end position="412"/>
    </location>
</feature>
<feature type="region of interest" description="Disordered" evidence="1">
    <location>
        <begin position="288"/>
        <end position="307"/>
    </location>
</feature>
<name>A0A2N5U2N4_9BASI</name>
<keyword evidence="3" id="KW-1185">Reference proteome</keyword>
<feature type="region of interest" description="Disordered" evidence="1">
    <location>
        <begin position="1"/>
        <end position="119"/>
    </location>
</feature>
<dbReference type="AlphaFoldDB" id="A0A2N5U2N4"/>
<evidence type="ECO:0000313" key="3">
    <source>
        <dbReference type="Proteomes" id="UP000235388"/>
    </source>
</evidence>
<feature type="compositionally biased region" description="Low complexity" evidence="1">
    <location>
        <begin position="51"/>
        <end position="60"/>
    </location>
</feature>